<dbReference type="SUPFAM" id="SSF56281">
    <property type="entry name" value="Metallo-hydrolase/oxidoreductase"/>
    <property type="match status" value="1"/>
</dbReference>
<proteinExistence type="predicted"/>
<dbReference type="EMBL" id="CP030032">
    <property type="protein sequence ID" value="AWV89371.1"/>
    <property type="molecule type" value="Genomic_DNA"/>
</dbReference>
<accession>A0A2Z4FK75</accession>
<dbReference type="PANTHER" id="PTHR46018:SF2">
    <property type="entry name" value="ZINC PHOSPHODIESTERASE ELAC PROTEIN 1"/>
    <property type="match status" value="1"/>
</dbReference>
<dbReference type="GO" id="GO:0042781">
    <property type="term" value="F:3'-tRNA processing endoribonuclease activity"/>
    <property type="evidence" value="ECO:0007669"/>
    <property type="project" value="TreeGrafter"/>
</dbReference>
<dbReference type="CDD" id="cd07715">
    <property type="entry name" value="TaR3-like_MBL-fold"/>
    <property type="match status" value="1"/>
</dbReference>
<dbReference type="InterPro" id="IPR036866">
    <property type="entry name" value="RibonucZ/Hydroxyglut_hydro"/>
</dbReference>
<name>A0A2Z4FK75_9DELT</name>
<dbReference type="KEGG" id="bsed:DN745_08490"/>
<dbReference type="Pfam" id="PF12706">
    <property type="entry name" value="Lactamase_B_2"/>
    <property type="match status" value="1"/>
</dbReference>
<sequence>MRSFLKKHINPMSSEFRLEIYGCRGSTPVSGERYTRYGGATSCVRVTVAGREIILDAGSGLALLGRHLVKRRLRDGQPVHAYFFLSHVHLDHITGLPYFAPNYFEDATIWMMGPRNMRFPSFEATIDNFMAPPFFPVPRYEMGAEFHFSDICEADTVFFLRDQRAPIQLRAGHPRHQAAMPPAASVETRVECLRGYNHPKSGVNIYKIVSGGKTLVYATDTEGFVHGDRRLIEFARGADVLIHDAMYSEERYTAGRAATQGFGHSTIQIATDLANAAGVGKLLLFHHDPANDDDTLDQLEARGKARFAETQMARQGMVLDI</sequence>
<dbReference type="Proteomes" id="UP000249799">
    <property type="component" value="Chromosome"/>
</dbReference>
<gene>
    <name evidence="2" type="ORF">DN745_08490</name>
</gene>
<dbReference type="PANTHER" id="PTHR46018">
    <property type="entry name" value="ZINC PHOSPHODIESTERASE ELAC PROTEIN 1"/>
    <property type="match status" value="1"/>
</dbReference>
<evidence type="ECO:0000313" key="3">
    <source>
        <dbReference type="Proteomes" id="UP000249799"/>
    </source>
</evidence>
<keyword evidence="3" id="KW-1185">Reference proteome</keyword>
<dbReference type="OrthoDB" id="9803916at2"/>
<dbReference type="Gene3D" id="3.60.15.10">
    <property type="entry name" value="Ribonuclease Z/Hydroxyacylglutathione hydrolase-like"/>
    <property type="match status" value="1"/>
</dbReference>
<keyword evidence="2" id="KW-0378">Hydrolase</keyword>
<dbReference type="AlphaFoldDB" id="A0A2Z4FK75"/>
<feature type="domain" description="Metallo-beta-lactamase" evidence="1">
    <location>
        <begin position="51"/>
        <end position="287"/>
    </location>
</feature>
<protein>
    <submittedName>
        <fullName evidence="2">MBL fold metallo-hydrolase</fullName>
    </submittedName>
</protein>
<reference evidence="2 3" key="1">
    <citation type="submission" date="2018-06" db="EMBL/GenBank/DDBJ databases">
        <title>Lujinxingia sediminis gen. nov. sp. nov., a new facultative anaerobic member of the class Deltaproteobacteria, and proposal of Lujinxingaceae fam. nov.</title>
        <authorList>
            <person name="Guo L.-Y."/>
            <person name="Li C.-M."/>
            <person name="Wang S."/>
            <person name="Du Z.-J."/>
        </authorList>
    </citation>
    <scope>NUCLEOTIDE SEQUENCE [LARGE SCALE GENOMIC DNA]</scope>
    <source>
        <strain evidence="2 3">FA350</strain>
    </source>
</reference>
<organism evidence="2 3">
    <name type="scientific">Bradymonas sediminis</name>
    <dbReference type="NCBI Taxonomy" id="1548548"/>
    <lineage>
        <taxon>Bacteria</taxon>
        <taxon>Deltaproteobacteria</taxon>
        <taxon>Bradymonadales</taxon>
        <taxon>Bradymonadaceae</taxon>
        <taxon>Bradymonas</taxon>
    </lineage>
</organism>
<evidence type="ECO:0000313" key="2">
    <source>
        <dbReference type="EMBL" id="AWV89371.1"/>
    </source>
</evidence>
<evidence type="ECO:0000259" key="1">
    <source>
        <dbReference type="Pfam" id="PF12706"/>
    </source>
</evidence>
<dbReference type="InterPro" id="IPR001279">
    <property type="entry name" value="Metallo-B-lactamas"/>
</dbReference>